<evidence type="ECO:0000313" key="2">
    <source>
        <dbReference type="Proteomes" id="UP001056610"/>
    </source>
</evidence>
<evidence type="ECO:0000313" key="1">
    <source>
        <dbReference type="EMBL" id="UQX12009.1"/>
    </source>
</evidence>
<dbReference type="EMBL" id="CP097320">
    <property type="protein sequence ID" value="UQX12009.1"/>
    <property type="molecule type" value="Genomic_DNA"/>
</dbReference>
<dbReference type="Proteomes" id="UP001056610">
    <property type="component" value="Chromosome"/>
</dbReference>
<organism evidence="1 2">
    <name type="scientific">Candidatus Mycobacterium methanotrophicum</name>
    <dbReference type="NCBI Taxonomy" id="2943498"/>
    <lineage>
        <taxon>Bacteria</taxon>
        <taxon>Bacillati</taxon>
        <taxon>Actinomycetota</taxon>
        <taxon>Actinomycetes</taxon>
        <taxon>Mycobacteriales</taxon>
        <taxon>Mycobacteriaceae</taxon>
        <taxon>Mycobacterium</taxon>
    </lineage>
</organism>
<name>A0ABY4QQF4_9MYCO</name>
<accession>A0ABY4QQF4</accession>
<reference evidence="1" key="1">
    <citation type="submission" date="2022-05" db="EMBL/GenBank/DDBJ databases">
        <title>A methanotrophic Mycobacterium dominates a cave microbial ecosystem.</title>
        <authorList>
            <person name="Van Spanning R.J.M."/>
            <person name="Guan Q."/>
            <person name="Melkonian C."/>
            <person name="Gallant J."/>
            <person name="Polerecky L."/>
            <person name="Flot J.-F."/>
            <person name="Brandt B.W."/>
            <person name="Braster M."/>
            <person name="Iturbe Espinoza P."/>
            <person name="Aerts J."/>
            <person name="Meima-Franke M."/>
            <person name="Piersma S.R."/>
            <person name="Bunduc C."/>
            <person name="Ummels R."/>
            <person name="Pain A."/>
            <person name="Fleming E.J."/>
            <person name="van der Wel N."/>
            <person name="Gherman V.D."/>
            <person name="Sarbu S.M."/>
            <person name="Bodelier P.L.E."/>
            <person name="Bitter W."/>
        </authorList>
    </citation>
    <scope>NUCLEOTIDE SEQUENCE</scope>
    <source>
        <strain evidence="1">Sulfur Cave</strain>
    </source>
</reference>
<sequence length="211" mass="25010">MTDYHIDLRKFHPSMHRIVKAWYFWQEVDLRKRGRYPGQEKRTPEPWETAEQVFWGARPPEMVSESELAFFENGDAFCYIVCEDGVYYIDEQERGSRGRYWMFRNLEDAEKCILFILSQRARPGSYSDSPRSRWYKQGLDARVFLSQPDPVNYPGRVSMTVDHELVDRGWLGENDAVPFSHAIVQTYDELDANLREGISEDWFDLNLITDF</sequence>
<proteinExistence type="predicted"/>
<dbReference type="RefSeq" id="WP_219065756.1">
    <property type="nucleotide sequence ID" value="NZ_CAJUXY010000002.1"/>
</dbReference>
<protein>
    <submittedName>
        <fullName evidence="1">Uncharacterized protein</fullName>
    </submittedName>
</protein>
<keyword evidence="2" id="KW-1185">Reference proteome</keyword>
<gene>
    <name evidence="1" type="ORF">M5I08_06575</name>
</gene>